<feature type="compositionally biased region" description="Low complexity" evidence="2">
    <location>
        <begin position="285"/>
        <end position="300"/>
    </location>
</feature>
<feature type="region of interest" description="Disordered" evidence="2">
    <location>
        <begin position="94"/>
        <end position="129"/>
    </location>
</feature>
<organism evidence="5 6">
    <name type="scientific">Ascoidea rubescens DSM 1968</name>
    <dbReference type="NCBI Taxonomy" id="1344418"/>
    <lineage>
        <taxon>Eukaryota</taxon>
        <taxon>Fungi</taxon>
        <taxon>Dikarya</taxon>
        <taxon>Ascomycota</taxon>
        <taxon>Saccharomycotina</taxon>
        <taxon>Saccharomycetes</taxon>
        <taxon>Ascoideaceae</taxon>
        <taxon>Ascoidea</taxon>
    </lineage>
</organism>
<dbReference type="STRING" id="1344418.A0A1D2V9I2"/>
<accession>A0A1D2V9I2</accession>
<dbReference type="InParanoid" id="A0A1D2V9I2"/>
<feature type="domain" description="Sbe2/Sbe22 C-terminal" evidence="3">
    <location>
        <begin position="800"/>
        <end position="1014"/>
    </location>
</feature>
<evidence type="ECO:0000256" key="1">
    <source>
        <dbReference type="SAM" id="Coils"/>
    </source>
</evidence>
<name>A0A1D2V9I2_9ASCO</name>
<dbReference type="SUPFAM" id="SSF47923">
    <property type="entry name" value="Ypt/Rab-GAP domain of gyp1p"/>
    <property type="match status" value="1"/>
</dbReference>
<feature type="region of interest" description="Disordered" evidence="2">
    <location>
        <begin position="285"/>
        <end position="312"/>
    </location>
</feature>
<dbReference type="EMBL" id="KV454495">
    <property type="protein sequence ID" value="ODV58113.1"/>
    <property type="molecule type" value="Genomic_DNA"/>
</dbReference>
<dbReference type="FunCoup" id="A0A1D2V9I2">
    <property type="interactions" value="26"/>
</dbReference>
<feature type="domain" description="SBE2/SBE22 middle" evidence="4">
    <location>
        <begin position="697"/>
        <end position="779"/>
    </location>
</feature>
<feature type="coiled-coil region" evidence="1">
    <location>
        <begin position="9"/>
        <end position="40"/>
    </location>
</feature>
<dbReference type="OrthoDB" id="289721at2759"/>
<evidence type="ECO:0000313" key="6">
    <source>
        <dbReference type="Proteomes" id="UP000095038"/>
    </source>
</evidence>
<proteinExistence type="predicted"/>
<dbReference type="AlphaFoldDB" id="A0A1D2V9I2"/>
<dbReference type="RefSeq" id="XP_020044420.1">
    <property type="nucleotide sequence ID" value="XM_020189013.1"/>
</dbReference>
<dbReference type="InterPro" id="IPR053949">
    <property type="entry name" value="SBE2/SBE22_M"/>
</dbReference>
<gene>
    <name evidence="5" type="ORF">ASCRUDRAFT_129829</name>
</gene>
<evidence type="ECO:0000259" key="4">
    <source>
        <dbReference type="Pfam" id="PF22874"/>
    </source>
</evidence>
<keyword evidence="6" id="KW-1185">Reference proteome</keyword>
<feature type="compositionally biased region" description="Polar residues" evidence="2">
    <location>
        <begin position="447"/>
        <end position="465"/>
    </location>
</feature>
<dbReference type="Proteomes" id="UP000095038">
    <property type="component" value="Unassembled WGS sequence"/>
</dbReference>
<reference evidence="6" key="1">
    <citation type="submission" date="2016-05" db="EMBL/GenBank/DDBJ databases">
        <title>Comparative genomics of biotechnologically important yeasts.</title>
        <authorList>
            <consortium name="DOE Joint Genome Institute"/>
            <person name="Riley R."/>
            <person name="Haridas S."/>
            <person name="Wolfe K.H."/>
            <person name="Lopes M.R."/>
            <person name="Hittinger C.T."/>
            <person name="Goker M."/>
            <person name="Salamov A."/>
            <person name="Wisecaver J."/>
            <person name="Long T.M."/>
            <person name="Aerts A.L."/>
            <person name="Barry K."/>
            <person name="Choi C."/>
            <person name="Clum A."/>
            <person name="Coughlan A.Y."/>
            <person name="Deshpande S."/>
            <person name="Douglass A.P."/>
            <person name="Hanson S.J."/>
            <person name="Klenk H.-P."/>
            <person name="Labutti K."/>
            <person name="Lapidus A."/>
            <person name="Lindquist E."/>
            <person name="Lipzen A."/>
            <person name="Meier-Kolthoff J.P."/>
            <person name="Ohm R.A."/>
            <person name="Otillar R.P."/>
            <person name="Pangilinan J."/>
            <person name="Peng Y."/>
            <person name="Rokas A."/>
            <person name="Rosa C.A."/>
            <person name="Scheuner C."/>
            <person name="Sibirny A.A."/>
            <person name="Slot J.C."/>
            <person name="Stielow J.B."/>
            <person name="Sun H."/>
            <person name="Kurtzman C.P."/>
            <person name="Blackwell M."/>
            <person name="Grigoriev I.V."/>
            <person name="Jeffries T.W."/>
        </authorList>
    </citation>
    <scope>NUCLEOTIDE SEQUENCE [LARGE SCALE GENOMIC DNA]</scope>
    <source>
        <strain evidence="6">DSM 1968</strain>
    </source>
</reference>
<dbReference type="GeneID" id="30962649"/>
<feature type="compositionally biased region" description="Polar residues" evidence="2">
    <location>
        <begin position="164"/>
        <end position="178"/>
    </location>
</feature>
<dbReference type="Pfam" id="PF22874">
    <property type="entry name" value="SBE2_M"/>
    <property type="match status" value="1"/>
</dbReference>
<feature type="region of interest" description="Disordered" evidence="2">
    <location>
        <begin position="430"/>
        <end position="494"/>
    </location>
</feature>
<feature type="compositionally biased region" description="Low complexity" evidence="2">
    <location>
        <begin position="434"/>
        <end position="446"/>
    </location>
</feature>
<evidence type="ECO:0000313" key="5">
    <source>
        <dbReference type="EMBL" id="ODV58113.1"/>
    </source>
</evidence>
<keyword evidence="1" id="KW-0175">Coiled coil</keyword>
<dbReference type="Pfam" id="PF17076">
    <property type="entry name" value="SBE2_C"/>
    <property type="match status" value="1"/>
</dbReference>
<dbReference type="InterPro" id="IPR031403">
    <property type="entry name" value="Sbe2/Sbe22_C"/>
</dbReference>
<dbReference type="GO" id="GO:0031505">
    <property type="term" value="P:fungal-type cell wall organization"/>
    <property type="evidence" value="ECO:0007669"/>
    <property type="project" value="InterPro"/>
</dbReference>
<feature type="region of interest" description="Disordered" evidence="2">
    <location>
        <begin position="157"/>
        <end position="178"/>
    </location>
</feature>
<evidence type="ECO:0000259" key="3">
    <source>
        <dbReference type="Pfam" id="PF17076"/>
    </source>
</evidence>
<protein>
    <recommendedName>
        <fullName evidence="7">Rab-GAP TBC domain-containing protein</fullName>
    </recommendedName>
</protein>
<sequence length="1066" mass="121650">MSSFTKADLQSQKEKNKNLLKQREIKINQLKQKKIELEKINQLNNALIKINNAEFQDISFDYNKPQFSLTSSSSSSSKRSLSFSYSNPSNTINSFSRSTLSVSSNNNNNTKNNNDHNNSSSSLNKYSKGSRPSDNLINLHFKKSFIPNNFNGSLLRSSSLSSSTDLHNPSPININNDTNINLKKLNSRPISNDSITSSESGNFIFDSQLTSNSTSNSNSRLSSLTSIDSQNILPFQFDNQKSISQDVNPIPNFNNYLNNIISKNINSNNNDSPYDDYDNININSNFNSNTYNQNNTSNTPFPDYHPNPNPSHNTHVRADSVATENTVLSNISENTLVRVNSNNTNTSTTTIASNNTLSQLNQNNIPTATTTTTTTTNNFDSTKLENNSLKRIAKPSLKLGNLSNLKHPNFSEAELEKHTRINTHINSKLIPIKNSNSPYNSNFSPSDQNNFKRFQSMPSLQNVIKNKNDPIPSNPEFDLNSQNNQNNSHISNPHHNDYYQNTLFFDSQDSHNILNVYKNSNAFAQSIGLDLSRKLSQSKYRNELPTSSFNPSQNLVPYPPDSNLTPGQKYQLKRQMSQSKLLKSNNHQNDVIINTNDELLSDDDPLLYNIPFASGSAATLFTKQNGKSEKFMKHVLNDSPSALPPSPLVEPTLNSPDLQFANALSAYYKSCSDNYIKKEMKKREENSLRLPSFILNQAEVESLSSCSSMSSKTSRDSKLSIFSSSSNSSLTSTEKIHLEDLKLISAEKTEVLSQTRPMWLPPKLQQEKQKHDEELQNLIFSLQKKELKRNSLQQKKIELDQKNAQKWFELSVKVKEVHKNSIYEMSKLCWKTNIPQKLRFKIWFDILTYYNKKNGLSEEIESLTLLSNKLKTIDISYKEIEIDLIIEKLYPHLDKFQKGCPLYDSIKNLLLCKSISRNGLNFGDEILSAILLLNFTKQETFTLINLLDKNVLNDVFVEKFDKNIKTNPALKKYLSKFFDDELSNLNTRVLFKMLLKINNQLMIQILDHLILNNNYKVFYCMFLVVIKFYHFGFLDISDLIKNEDKQVNIPNDNDFLEKFAHYYKKF</sequence>
<dbReference type="InterPro" id="IPR035969">
    <property type="entry name" value="Rab-GAP_TBC_sf"/>
</dbReference>
<feature type="compositionally biased region" description="Low complexity" evidence="2">
    <location>
        <begin position="480"/>
        <end position="493"/>
    </location>
</feature>
<evidence type="ECO:0000256" key="2">
    <source>
        <dbReference type="SAM" id="MobiDB-lite"/>
    </source>
</evidence>
<evidence type="ECO:0008006" key="7">
    <source>
        <dbReference type="Google" id="ProtNLM"/>
    </source>
</evidence>